<dbReference type="OrthoDB" id="4775331at2"/>
<dbReference type="Pfam" id="PF20060">
    <property type="entry name" value="DUF6459"/>
    <property type="match status" value="1"/>
</dbReference>
<accession>A0A502EDE3</accession>
<evidence type="ECO:0008006" key="3">
    <source>
        <dbReference type="Google" id="ProtNLM"/>
    </source>
</evidence>
<evidence type="ECO:0000313" key="2">
    <source>
        <dbReference type="Proteomes" id="UP000320095"/>
    </source>
</evidence>
<dbReference type="RefSeq" id="WP_140691348.1">
    <property type="nucleotide sequence ID" value="NZ_RCZG01000004.1"/>
</dbReference>
<reference evidence="1 2" key="1">
    <citation type="journal article" date="2019" name="Environ. Microbiol.">
        <title>Species interactions and distinct microbial communities in high Arctic permafrost affected cryosols are associated with the CH4 and CO2 gas fluxes.</title>
        <authorList>
            <person name="Altshuler I."/>
            <person name="Hamel J."/>
            <person name="Turney S."/>
            <person name="Magnuson E."/>
            <person name="Levesque R."/>
            <person name="Greer C."/>
            <person name="Whyte L.G."/>
        </authorList>
    </citation>
    <scope>NUCLEOTIDE SEQUENCE [LARGE SCALE GENOMIC DNA]</scope>
    <source>
        <strain evidence="1 2">S5.20</strain>
    </source>
</reference>
<gene>
    <name evidence="1" type="ORF">EAH80_13330</name>
</gene>
<organism evidence="1 2">
    <name type="scientific">Mycolicibacterium hodleri</name>
    <dbReference type="NCBI Taxonomy" id="49897"/>
    <lineage>
        <taxon>Bacteria</taxon>
        <taxon>Bacillati</taxon>
        <taxon>Actinomycetota</taxon>
        <taxon>Actinomycetes</taxon>
        <taxon>Mycobacteriales</taxon>
        <taxon>Mycobacteriaceae</taxon>
        <taxon>Mycolicibacterium</taxon>
    </lineage>
</organism>
<protein>
    <recommendedName>
        <fullName evidence="3">Alanine, arginine and proline rich protein</fullName>
    </recommendedName>
</protein>
<dbReference type="Proteomes" id="UP000320095">
    <property type="component" value="Unassembled WGS sequence"/>
</dbReference>
<proteinExistence type="predicted"/>
<dbReference type="InterPro" id="IPR045596">
    <property type="entry name" value="DUF6459"/>
</dbReference>
<keyword evidence="2" id="KW-1185">Reference proteome</keyword>
<name>A0A502EDE3_9MYCO</name>
<dbReference type="EMBL" id="RCZG01000004">
    <property type="protein sequence ID" value="TPG34516.1"/>
    <property type="molecule type" value="Genomic_DNA"/>
</dbReference>
<dbReference type="AlphaFoldDB" id="A0A502EDE3"/>
<comment type="caution">
    <text evidence="1">The sequence shown here is derived from an EMBL/GenBank/DDBJ whole genome shotgun (WGS) entry which is preliminary data.</text>
</comment>
<evidence type="ECO:0000313" key="1">
    <source>
        <dbReference type="EMBL" id="TPG34516.1"/>
    </source>
</evidence>
<sequence length="186" mass="19988">MSSIRLDRWRAAVTASRIPTRRTSFTSPVVDYEPPPVAASLVSPCPQPSPAALHRHTPRALRSVPATATVQPRTAERLPPRAAGVFADTALRRVLEVTDRRRPVAQLRHLLAPALIDAVAASGRAESGGGAAVLKRVRLRSAEVRDGEATAAEVFATYSRGQRVRAIAGRVELVNGRWLVTALQIG</sequence>